<sequence>MGAQRIVHAVGVGLTVAGVPLIESQLINHAEQVFIMWYSYWRRAIATTCIESSRERKTTSANEAERDGLSAWPAGLDCYRAEKVSKGSCGEEADKGPGMRASAAQSVGPAVAMPFCNAGTREHVCTER</sequence>
<reference evidence="1" key="1">
    <citation type="journal article" date="2021" name="Nat. Commun.">
        <title>Genetic determinants of endophytism in the Arabidopsis root mycobiome.</title>
        <authorList>
            <person name="Mesny F."/>
            <person name="Miyauchi S."/>
            <person name="Thiergart T."/>
            <person name="Pickel B."/>
            <person name="Atanasova L."/>
            <person name="Karlsson M."/>
            <person name="Huettel B."/>
            <person name="Barry K.W."/>
            <person name="Haridas S."/>
            <person name="Chen C."/>
            <person name="Bauer D."/>
            <person name="Andreopoulos W."/>
            <person name="Pangilinan J."/>
            <person name="LaButti K."/>
            <person name="Riley R."/>
            <person name="Lipzen A."/>
            <person name="Clum A."/>
            <person name="Drula E."/>
            <person name="Henrissat B."/>
            <person name="Kohler A."/>
            <person name="Grigoriev I.V."/>
            <person name="Martin F.M."/>
            <person name="Hacquard S."/>
        </authorList>
    </citation>
    <scope>NUCLEOTIDE SEQUENCE</scope>
    <source>
        <strain evidence="1">MPI-CAGE-AT-0021</strain>
    </source>
</reference>
<accession>A0A9P9JEQ5</accession>
<gene>
    <name evidence="1" type="ORF">B0J13DRAFT_520192</name>
</gene>
<name>A0A9P9JEQ5_9HYPO</name>
<evidence type="ECO:0000313" key="2">
    <source>
        <dbReference type="Proteomes" id="UP000717696"/>
    </source>
</evidence>
<evidence type="ECO:0000313" key="1">
    <source>
        <dbReference type="EMBL" id="KAH7157459.1"/>
    </source>
</evidence>
<organism evidence="1 2">
    <name type="scientific">Dactylonectria estremocensis</name>
    <dbReference type="NCBI Taxonomy" id="1079267"/>
    <lineage>
        <taxon>Eukaryota</taxon>
        <taxon>Fungi</taxon>
        <taxon>Dikarya</taxon>
        <taxon>Ascomycota</taxon>
        <taxon>Pezizomycotina</taxon>
        <taxon>Sordariomycetes</taxon>
        <taxon>Hypocreomycetidae</taxon>
        <taxon>Hypocreales</taxon>
        <taxon>Nectriaceae</taxon>
        <taxon>Dactylonectria</taxon>
    </lineage>
</organism>
<keyword evidence="2" id="KW-1185">Reference proteome</keyword>
<comment type="caution">
    <text evidence="1">The sequence shown here is derived from an EMBL/GenBank/DDBJ whole genome shotgun (WGS) entry which is preliminary data.</text>
</comment>
<dbReference type="EMBL" id="JAGMUU010000003">
    <property type="protein sequence ID" value="KAH7157459.1"/>
    <property type="molecule type" value="Genomic_DNA"/>
</dbReference>
<dbReference type="AlphaFoldDB" id="A0A9P9JEQ5"/>
<proteinExistence type="predicted"/>
<protein>
    <submittedName>
        <fullName evidence="1">Uncharacterized protein</fullName>
    </submittedName>
</protein>
<dbReference type="Proteomes" id="UP000717696">
    <property type="component" value="Unassembled WGS sequence"/>
</dbReference>